<dbReference type="Pfam" id="PF03456">
    <property type="entry name" value="uDENN"/>
    <property type="match status" value="1"/>
</dbReference>
<dbReference type="InterPro" id="IPR043153">
    <property type="entry name" value="DENN_C"/>
</dbReference>
<reference evidence="4 5" key="1">
    <citation type="journal article" date="2012" name="Genome Biol.">
        <title>Genome and low-iron response of an oceanic diatom adapted to chronic iron limitation.</title>
        <authorList>
            <person name="Lommer M."/>
            <person name="Specht M."/>
            <person name="Roy A.S."/>
            <person name="Kraemer L."/>
            <person name="Andreson R."/>
            <person name="Gutowska M.A."/>
            <person name="Wolf J."/>
            <person name="Bergner S.V."/>
            <person name="Schilhabel M.B."/>
            <person name="Klostermeier U.C."/>
            <person name="Beiko R.G."/>
            <person name="Rosenstiel P."/>
            <person name="Hippler M."/>
            <person name="Laroche J."/>
        </authorList>
    </citation>
    <scope>NUCLEOTIDE SEQUENCE [LARGE SCALE GENOMIC DNA]</scope>
    <source>
        <strain evidence="4 5">CCMP1005</strain>
    </source>
</reference>
<dbReference type="eggNOG" id="KOG2080">
    <property type="taxonomic scope" value="Eukaryota"/>
</dbReference>
<dbReference type="OMA" id="DFITRRM"/>
<dbReference type="OrthoDB" id="6019893at2759"/>
<evidence type="ECO:0000313" key="4">
    <source>
        <dbReference type="EMBL" id="EJK63494.1"/>
    </source>
</evidence>
<organism evidence="4 5">
    <name type="scientific">Thalassiosira oceanica</name>
    <name type="common">Marine diatom</name>
    <dbReference type="NCBI Taxonomy" id="159749"/>
    <lineage>
        <taxon>Eukaryota</taxon>
        <taxon>Sar</taxon>
        <taxon>Stramenopiles</taxon>
        <taxon>Ochrophyta</taxon>
        <taxon>Bacillariophyta</taxon>
        <taxon>Coscinodiscophyceae</taxon>
        <taxon>Thalassiosirophycidae</taxon>
        <taxon>Thalassiosirales</taxon>
        <taxon>Thalassiosiraceae</taxon>
        <taxon>Thalassiosira</taxon>
    </lineage>
</organism>
<name>K0SES4_THAOC</name>
<dbReference type="PANTHER" id="PTHR12296">
    <property type="entry name" value="DENN DOMAIN-CONTAINING PROTEIN 4"/>
    <property type="match status" value="1"/>
</dbReference>
<dbReference type="Gene3D" id="3.30.450.200">
    <property type="match status" value="1"/>
</dbReference>
<feature type="region of interest" description="Disordered" evidence="2">
    <location>
        <begin position="443"/>
        <end position="495"/>
    </location>
</feature>
<feature type="domain" description="UDENN" evidence="3">
    <location>
        <begin position="549"/>
        <end position="1061"/>
    </location>
</feature>
<evidence type="ECO:0000256" key="2">
    <source>
        <dbReference type="SAM" id="MobiDB-lite"/>
    </source>
</evidence>
<dbReference type="GO" id="GO:0031410">
    <property type="term" value="C:cytoplasmic vesicle"/>
    <property type="evidence" value="ECO:0007669"/>
    <property type="project" value="TreeGrafter"/>
</dbReference>
<evidence type="ECO:0000313" key="5">
    <source>
        <dbReference type="Proteomes" id="UP000266841"/>
    </source>
</evidence>
<feature type="compositionally biased region" description="Polar residues" evidence="2">
    <location>
        <begin position="467"/>
        <end position="489"/>
    </location>
</feature>
<dbReference type="SMART" id="SM00799">
    <property type="entry name" value="DENN"/>
    <property type="match status" value="1"/>
</dbReference>
<dbReference type="InterPro" id="IPR051696">
    <property type="entry name" value="DENN_Domain_GEFs"/>
</dbReference>
<keyword evidence="1" id="KW-0175">Coiled coil</keyword>
<dbReference type="PANTHER" id="PTHR12296:SF21">
    <property type="entry name" value="DENN DOMAIN-CONTAINING PROTEIN 3"/>
    <property type="match status" value="1"/>
</dbReference>
<protein>
    <recommendedName>
        <fullName evidence="3">UDENN domain-containing protein</fullName>
    </recommendedName>
</protein>
<proteinExistence type="predicted"/>
<feature type="compositionally biased region" description="Basic and acidic residues" evidence="2">
    <location>
        <begin position="452"/>
        <end position="465"/>
    </location>
</feature>
<feature type="compositionally biased region" description="Low complexity" evidence="2">
    <location>
        <begin position="222"/>
        <end position="233"/>
    </location>
</feature>
<sequence length="1514" mass="168578">MHPKIASKQVQNLPFGCLRERGDKANDLQTTLDGVRKGAENDDGAVHDVGGGQGPEFEFCAFLRPTRAPRPDELTLSLPRKPQTDFGAETGHAAETYTSPEQVPISISPTDHRQGGEKGDPVEGEFVGVIGAKMAEDEDARRLVEYFVVVSSVPKKNPVSVVVEDTKAAPPPDARVRARRKSRRAHFNIRKYFRPEGNDKHANGSPPAKGVSCANGTVPNASKKISSVSSRSRQTLQAVKSVETNDEDETDLLQSAWDEQPSHDGSDQNVVKDRRHRNSYAESSGGASRALHNVLDDTRGGRRAKQTTYIGNRNGAMHIDSESSTAAERLNCDSTFDGTSRCIDETKTRQRRKMKANKNHHFKTSSGSSKMTEAEVILKSAEVSAENLKKDLRNQFIESKKKFVDGSPGLQNIEKKLSEMKLDTTLSKLKTFKLATLTNVPTMSIQSPTGRDSTEKKAAADDRPVSIDSTLTRMSSPSTDLSEGECSSSSRDRKCPAPVVNLNAASLERRHCRGTFESEGSGNLDASVSSGDEFAAHREQMDELERAPTAEDPELTDALEHCVLEPVITAQYPPKDRPGRPLNPMLAQFCHPQGGDILVVAQYRMPTVHHFVLTDAAGGKMYATCLTAYEEFNPVVHGDISDPTSIEDPISRHSSNRKYYAPRFLCLLSSWPYLSAFRTYLTQLYRMATTTSIMEAPLERYILNIAEEVPAPPPGAFEVKMSILGETIRFWAPPANLPVPWVSMPYGILFECLDIGNILFAWYALACERKLLLVSSQVSLLTICSEIMQSMIFPMRWSHLYIPVIPRFLVQILDAPVPYLCGISRDILPFAVDDISEETIVVDLDRNLITMGMECEDLPFLPNVRKIKLEAALENNAGDVFWKARGLTAAQVEEVRNSGDENLLAKTLGTGDAVWDERICFLDEAFNLAASPDSLSLLHDATSSLEEAAKWDAVQEAFIRFYASVLKNYRKYLPDDSRHSSWRCGDVDDGRRFRSVEFISDQPLDFQPFLEELLATQQVSLLDYACLSHIALTSLVLTRIIETIQFDDFITRRMYNSSDEADIKFFDESIDDKKNRSKLKLSKVKTPFLHSAKARKDMKQIEAIAPNKTLPIGMYLIFLVEIPQACPEAVSFLTTPLSGRKFSNYDAVSGTFSYPTWPEKFDATLFGKPRPIPSIIREYDRRLALKSLLRGERGDERAQPGSNNKSAEVTAFVLFFVTFAKTIGKSMEELEIPHQSVGFEVVKQDEVNPRAHPPWIVGECNGVGAEGSAFGSLHSNFRPHRGDPPEDIALEDDNEQQVGELCHRQDMPKAISPSSFMRTLGFESHNFDRSIERYELEREKARIVAKAQIPRPRVQSESEAVFHTCEETSSELSTSKPARSTRSCQATWTNEAKTTVSFKDSLLRESHQLIEGYQALSSSLSGTKQANKPSRRAGLMAKPGLTKKKHLLVPAYLKPYLDLSHTLLEELYPGLNIDLISDACPKCSQVLSQDHIIQGWTPNDYSTTCPACKHRFVP</sequence>
<feature type="compositionally biased region" description="Basic residues" evidence="2">
    <location>
        <begin position="177"/>
        <end position="192"/>
    </location>
</feature>
<keyword evidence="5" id="KW-1185">Reference proteome</keyword>
<feature type="compositionally biased region" description="Basic and acidic residues" evidence="2">
    <location>
        <begin position="260"/>
        <end position="272"/>
    </location>
</feature>
<dbReference type="InterPro" id="IPR005113">
    <property type="entry name" value="uDENN_dom"/>
</dbReference>
<dbReference type="InterPro" id="IPR037516">
    <property type="entry name" value="Tripartite_DENN"/>
</dbReference>
<comment type="caution">
    <text evidence="4">The sequence shown here is derived from an EMBL/GenBank/DDBJ whole genome shotgun (WGS) entry which is preliminary data.</text>
</comment>
<evidence type="ECO:0000259" key="3">
    <source>
        <dbReference type="PROSITE" id="PS50211"/>
    </source>
</evidence>
<feature type="non-terminal residue" evidence="4">
    <location>
        <position position="1514"/>
    </location>
</feature>
<dbReference type="PROSITE" id="PS50211">
    <property type="entry name" value="DENN"/>
    <property type="match status" value="1"/>
</dbReference>
<feature type="compositionally biased region" description="Basic and acidic residues" evidence="2">
    <location>
        <begin position="193"/>
        <end position="202"/>
    </location>
</feature>
<gene>
    <name evidence="4" type="ORF">THAOC_15837</name>
</gene>
<feature type="region of interest" description="Disordered" evidence="2">
    <location>
        <begin position="169"/>
        <end position="302"/>
    </location>
</feature>
<dbReference type="GO" id="GO:0032483">
    <property type="term" value="P:regulation of Rab protein signal transduction"/>
    <property type="evidence" value="ECO:0007669"/>
    <property type="project" value="TreeGrafter"/>
</dbReference>
<dbReference type="Proteomes" id="UP000266841">
    <property type="component" value="Unassembled WGS sequence"/>
</dbReference>
<feature type="coiled-coil region" evidence="1">
    <location>
        <begin position="371"/>
        <end position="398"/>
    </location>
</feature>
<evidence type="ECO:0000256" key="1">
    <source>
        <dbReference type="SAM" id="Coils"/>
    </source>
</evidence>
<dbReference type="InterPro" id="IPR001194">
    <property type="entry name" value="cDENN_dom"/>
</dbReference>
<dbReference type="SMART" id="SM00800">
    <property type="entry name" value="uDENN"/>
    <property type="match status" value="1"/>
</dbReference>
<dbReference type="Gene3D" id="3.40.50.11500">
    <property type="match status" value="1"/>
</dbReference>
<dbReference type="EMBL" id="AGNL01018212">
    <property type="protein sequence ID" value="EJK63494.1"/>
    <property type="molecule type" value="Genomic_DNA"/>
</dbReference>
<dbReference type="Pfam" id="PF02141">
    <property type="entry name" value="DENN"/>
    <property type="match status" value="1"/>
</dbReference>
<accession>K0SES4</accession>